<dbReference type="GO" id="GO:0016874">
    <property type="term" value="F:ligase activity"/>
    <property type="evidence" value="ECO:0007669"/>
    <property type="project" value="UniProtKB-KW"/>
</dbReference>
<feature type="domain" description="RanBD1" evidence="9">
    <location>
        <begin position="2132"/>
        <end position="2269"/>
    </location>
</feature>
<name>A0A9Q0MNN0_9DIPT</name>
<evidence type="ECO:0000256" key="1">
    <source>
        <dbReference type="ARBA" id="ARBA00022553"/>
    </source>
</evidence>
<dbReference type="InterPro" id="IPR001876">
    <property type="entry name" value="Znf_RanBP2"/>
</dbReference>
<dbReference type="Gene3D" id="1.25.40.10">
    <property type="entry name" value="Tetratricopeptide repeat domain"/>
    <property type="match status" value="1"/>
</dbReference>
<gene>
    <name evidence="11" type="primary">Nup358</name>
    <name evidence="11" type="ORF">Bhyg_13761</name>
</gene>
<keyword evidence="11" id="KW-0436">Ligase</keyword>
<dbReference type="GO" id="GO:0008270">
    <property type="term" value="F:zinc ion binding"/>
    <property type="evidence" value="ECO:0007669"/>
    <property type="project" value="UniProtKB-KW"/>
</dbReference>
<keyword evidence="7" id="KW-0175">Coiled coil</keyword>
<dbReference type="PROSITE" id="PS50005">
    <property type="entry name" value="TPR"/>
    <property type="match status" value="1"/>
</dbReference>
<keyword evidence="4" id="KW-0862">Zinc</keyword>
<feature type="compositionally biased region" description="Acidic residues" evidence="8">
    <location>
        <begin position="1610"/>
        <end position="1624"/>
    </location>
</feature>
<feature type="region of interest" description="Disordered" evidence="8">
    <location>
        <begin position="2113"/>
        <end position="2134"/>
    </location>
</feature>
<dbReference type="GO" id="GO:0005737">
    <property type="term" value="C:cytoplasm"/>
    <property type="evidence" value="ECO:0007669"/>
    <property type="project" value="TreeGrafter"/>
</dbReference>
<organism evidence="11 12">
    <name type="scientific">Pseudolycoriella hygida</name>
    <dbReference type="NCBI Taxonomy" id="35572"/>
    <lineage>
        <taxon>Eukaryota</taxon>
        <taxon>Metazoa</taxon>
        <taxon>Ecdysozoa</taxon>
        <taxon>Arthropoda</taxon>
        <taxon>Hexapoda</taxon>
        <taxon>Insecta</taxon>
        <taxon>Pterygota</taxon>
        <taxon>Neoptera</taxon>
        <taxon>Endopterygota</taxon>
        <taxon>Diptera</taxon>
        <taxon>Nematocera</taxon>
        <taxon>Sciaroidea</taxon>
        <taxon>Sciaridae</taxon>
        <taxon>Pseudolycoriella</taxon>
    </lineage>
</organism>
<evidence type="ECO:0000256" key="8">
    <source>
        <dbReference type="SAM" id="MobiDB-lite"/>
    </source>
</evidence>
<keyword evidence="2" id="KW-0479">Metal-binding</keyword>
<dbReference type="FunFam" id="4.10.1060.10:FF:000003">
    <property type="entry name" value="E3 SUMO-protein ligase RanBP2"/>
    <property type="match status" value="2"/>
</dbReference>
<dbReference type="FunFam" id="1.25.40.10:FF:000582">
    <property type="entry name" value="E3 SUMO-protein ligase RanBP2"/>
    <property type="match status" value="1"/>
</dbReference>
<dbReference type="SMART" id="SM00547">
    <property type="entry name" value="ZnF_RBZ"/>
    <property type="match status" value="2"/>
</dbReference>
<dbReference type="InterPro" id="IPR019734">
    <property type="entry name" value="TPR_rpt"/>
</dbReference>
<feature type="domain" description="RanBP2-type" evidence="10">
    <location>
        <begin position="1384"/>
        <end position="1413"/>
    </location>
</feature>
<accession>A0A9Q0MNN0</accession>
<dbReference type="GO" id="GO:0005643">
    <property type="term" value="C:nuclear pore"/>
    <property type="evidence" value="ECO:0007669"/>
    <property type="project" value="TreeGrafter"/>
</dbReference>
<dbReference type="SUPFAM" id="SSF48452">
    <property type="entry name" value="TPR-like"/>
    <property type="match status" value="1"/>
</dbReference>
<dbReference type="PANTHER" id="PTHR23138">
    <property type="entry name" value="RAN BINDING PROTEIN"/>
    <property type="match status" value="1"/>
</dbReference>
<evidence type="ECO:0000256" key="6">
    <source>
        <dbReference type="PROSITE-ProRule" id="PRU00339"/>
    </source>
</evidence>
<evidence type="ECO:0000256" key="4">
    <source>
        <dbReference type="ARBA" id="ARBA00022833"/>
    </source>
</evidence>
<dbReference type="OrthoDB" id="2357150at2759"/>
<evidence type="ECO:0000313" key="11">
    <source>
        <dbReference type="EMBL" id="KAJ6635177.1"/>
    </source>
</evidence>
<dbReference type="PANTHER" id="PTHR23138:SF87">
    <property type="entry name" value="E3 SUMO-PROTEIN LIGASE RANBP2"/>
    <property type="match status" value="1"/>
</dbReference>
<evidence type="ECO:0000256" key="7">
    <source>
        <dbReference type="SAM" id="Coils"/>
    </source>
</evidence>
<feature type="domain" description="RanBD1" evidence="9">
    <location>
        <begin position="1627"/>
        <end position="1759"/>
    </location>
</feature>
<dbReference type="Gene3D" id="4.10.1060.10">
    <property type="entry name" value="Zinc finger, RanBP2-type"/>
    <property type="match status" value="2"/>
</dbReference>
<evidence type="ECO:0000256" key="2">
    <source>
        <dbReference type="ARBA" id="ARBA00022723"/>
    </source>
</evidence>
<dbReference type="PROSITE" id="PS50199">
    <property type="entry name" value="ZF_RANBP2_2"/>
    <property type="match status" value="2"/>
</dbReference>
<feature type="region of interest" description="Disordered" evidence="8">
    <location>
        <begin position="1007"/>
        <end position="1040"/>
    </location>
</feature>
<dbReference type="Pfam" id="PF00638">
    <property type="entry name" value="Ran_BP1"/>
    <property type="match status" value="3"/>
</dbReference>
<evidence type="ECO:0000256" key="3">
    <source>
        <dbReference type="ARBA" id="ARBA00022771"/>
    </source>
</evidence>
<feature type="region of interest" description="Disordered" evidence="8">
    <location>
        <begin position="1127"/>
        <end position="1155"/>
    </location>
</feature>
<evidence type="ECO:0000259" key="10">
    <source>
        <dbReference type="PROSITE" id="PS50199"/>
    </source>
</evidence>
<dbReference type="Gene3D" id="2.30.29.30">
    <property type="entry name" value="Pleckstrin-homology domain (PH domain)/Phosphotyrosine-binding domain (PTB)"/>
    <property type="match status" value="3"/>
</dbReference>
<evidence type="ECO:0000259" key="9">
    <source>
        <dbReference type="PROSITE" id="PS50196"/>
    </source>
</evidence>
<dbReference type="SMART" id="SM00028">
    <property type="entry name" value="TPR"/>
    <property type="match status" value="1"/>
</dbReference>
<protein>
    <submittedName>
        <fullName evidence="11">E3 SUMO-protein ligase RanBP2</fullName>
    </submittedName>
</protein>
<keyword evidence="1" id="KW-0597">Phosphoprotein</keyword>
<reference evidence="11" key="1">
    <citation type="submission" date="2022-07" db="EMBL/GenBank/DDBJ databases">
        <authorList>
            <person name="Trinca V."/>
            <person name="Uliana J.V.C."/>
            <person name="Torres T.T."/>
            <person name="Ward R.J."/>
            <person name="Monesi N."/>
        </authorList>
    </citation>
    <scope>NUCLEOTIDE SEQUENCE</scope>
    <source>
        <strain evidence="11">HSMRA1968</strain>
        <tissue evidence="11">Whole embryos</tissue>
    </source>
</reference>
<feature type="region of interest" description="Disordered" evidence="8">
    <location>
        <begin position="1352"/>
        <end position="1373"/>
    </location>
</feature>
<feature type="domain" description="RanBD1" evidence="9">
    <location>
        <begin position="1215"/>
        <end position="1352"/>
    </location>
</feature>
<evidence type="ECO:0000256" key="5">
    <source>
        <dbReference type="PROSITE-ProRule" id="PRU00322"/>
    </source>
</evidence>
<dbReference type="InterPro" id="IPR036443">
    <property type="entry name" value="Znf_RanBP2_sf"/>
</dbReference>
<dbReference type="PROSITE" id="PS01358">
    <property type="entry name" value="ZF_RANBP2_1"/>
    <property type="match status" value="2"/>
</dbReference>
<dbReference type="Proteomes" id="UP001151699">
    <property type="component" value="Chromosome C"/>
</dbReference>
<dbReference type="InterPro" id="IPR045255">
    <property type="entry name" value="RanBP1-like"/>
</dbReference>
<feature type="coiled-coil region" evidence="7">
    <location>
        <begin position="829"/>
        <end position="863"/>
    </location>
</feature>
<keyword evidence="6" id="KW-0802">TPR repeat</keyword>
<dbReference type="EMBL" id="WJQU01000004">
    <property type="protein sequence ID" value="KAJ6635177.1"/>
    <property type="molecule type" value="Genomic_DNA"/>
</dbReference>
<evidence type="ECO:0000313" key="12">
    <source>
        <dbReference type="Proteomes" id="UP001151699"/>
    </source>
</evidence>
<feature type="repeat" description="TPR" evidence="6">
    <location>
        <begin position="60"/>
        <end position="93"/>
    </location>
</feature>
<dbReference type="Pfam" id="PF00641">
    <property type="entry name" value="Zn_ribbon_RanBP"/>
    <property type="match status" value="2"/>
</dbReference>
<sequence length="2279" mass="254823">MFTTKKEVDKHVRTTLVKLRTENEKNLRGVTISKLYFKIGEYTSALQYVSSYLQVKNDSAQAYKLQGECYEKLNKIDKALKSYQQSLQLDSKQHDLVNHVCKLVYANESLLTSGQEQFWHDFASAQNCQHESVLNLKLKLMNRNNEDPKKVEELLLSKIMEQPTEVSFRIRLVKHYLDQNRVADAFRYVYDNEMKQNEFFAQSIDWYNIISSVLAKCNTEQKSKWPYWLLSVLTLERQCFLKLCSSEVMKQQQNLNLKECAGLLFELDQTLYAASSVVLSICSERELAAQFLHHYRGQLCLHAAAFLFKRERLQQSQSRDSTLNALALLLVAYNCGIASNDEPWLRNSNEATKQLIRLWSQEGAFRCAQSGRTLLSCIDDDKQNNSVMANIRKICTDWMTRDELVNQLRRISSNNDWRKSLFRILFGSRESLSSHLLKCSELEDINYELPTVSELDAYEECAQWLRPSSLAQMVYLSLGAANISDLTCQTFNGLSLSVQNLINCGAETLNQLDIDTFLYATTIQAKRCLELERAMSETVNKVATSVKPKMLLFANISSMLVTEEQSNWWMSAYKVCKNISAGHLAEIRQQLQYGIEAVRGVGGPKMDTIICLKLGQIFLKRTQNSSKVVERGFLEARAMALFKFGLHMIKTQNGRTIESRLFKYATGHDVESERDVDNLAEEAIAHIASHYFKSNDYEGCIDELTNVQLPYATYFISKAYRRMEESNQTPKKNKRIYIDKVNEYLQQTLSLLDRLNADQKHDLRGMVQSDMKQLQQHTTSLNNSFANGISFADVSLNESFSHRQRHDSTIHAVSSDELEKLMKKMWEMLVFVKDEVANVRDKLEFMEDKIIQIDEQLNKKQDANAIDAAGLDEILNMDEEIQAHAFINNASMFPNYGQQRIHTPNQMLPPTMVPGVAGAQHLNPYSNQYYNGVYHQMNMNQYQALLPPQRTSLVMPQQIPYADMNYNPDPRGGLIGLLTQQQPPVVPQPTTIPTSNTATLIPPMQTLPPQLLTPQPLPPQSLPAQSTSNASTEKPQQDVARSQWNATFINTPIEKAPPVNVVITNSDPLPPLQTTAASQPTFSVTIPSHHIKSSTTTNEPFSFNIWPKTNPPITTAAAQPVINLSKKDSVKPPTSIFSAPEKSKEENKTTKPNPFANFQFGDLSSIMPSSDQRFSSLLKVAEPTVVKPTENVVEAANTSAKDDDEECHGYEPTAEFTPVIALPDLVEVKTGEEEEIVKFEHRAKLLRYVKESKEWKERGVGNMKVLINKNDPNKVRLLMRRELVLKLCCNQMITKETKFTKLPKLETALSWYGQDFSENELQPELLAVRFKTAETCNEFHKTILDIQKGMKDQSSTDATEVQPAVKEKNETTKSKGFGDQFKPVAGSWNCDICYVSNNASDAKCVACNTPKDQPAAVATVTKPQSSTTTVKVDNGFGDKFKPKPGAWECKFCYITNKAADIHCVACESPKDDTIPKKEAKNILSSLTNPTGPKFSFGVPANVTPASTTTAFTAPSPSPFSFGAFTAMTTNNVSAPPTTTSTPIFGATNIPPPKPGGFTFGALNAKSPFEVTKDTAVKKDATPAKEQKDFSFVFKPKSPSSAKSPSKGGDGVEDVTDDENIEEENSTYFTPVIPLPDKIDVKTGEEDEEVLYSHRSKLFRFADGEWKERGLGDVKILRHKESQKLRVVMRREQILKICLNHVLNDEVEYKVKDDKSWHFIVNDFSEGEVELMQFCLRFKTPEIAQEFRQAVRDALNGNADTEAPNGIDEKISDEEESNILKLKLPSGFYSNKTECTGCRGCTVDDYVFPKYQNTDLDDENPLPLKQPIKQFSKSIPAKPTLSTFGQLSQKNIFAGTNNSVSDKGMFSQSSFTATPKGGPSIFGNNNSFSDASIFSQPIEEKKATTPADEVKKNFSFTGALKPSVFSQSIFGQSPASTMPSLTATFASSSVKPTEESSSENLFSFGKSSSTTTFSFAQPLNVDDSKITGVSTTNSTSSDQNIFTGTGKGTSLFGSSVNFPNNLSASSKFSFATASSTSNADTASLKDNGLSFAALAKSPESGSSASDNLFKVDSNLSFASLAAGQPSFVSSSPRDSSRGFYGLSNENAFSNFQKTANDSKKDDSNTDDATYDPHYDPIIPLPDEIVVRTGEEDEEKLFAERCKLYRYDATNKEWKERGVGEIKILHHPVNDTYRFLMRREQIFKCVLNHQISADLCVSPMKSSEKAFVWAAHNHGEECNGELEQLSVRFKNTEIAAKFINAVNSCISKLKAKSDGLEPEDD</sequence>
<dbReference type="GO" id="GO:0005096">
    <property type="term" value="F:GTPase activator activity"/>
    <property type="evidence" value="ECO:0007669"/>
    <property type="project" value="TreeGrafter"/>
</dbReference>
<dbReference type="InterPro" id="IPR011993">
    <property type="entry name" value="PH-like_dom_sf"/>
</dbReference>
<keyword evidence="3 5" id="KW-0863">Zinc-finger</keyword>
<dbReference type="SUPFAM" id="SSF90209">
    <property type="entry name" value="Ran binding protein zinc finger-like"/>
    <property type="match status" value="2"/>
</dbReference>
<feature type="domain" description="RanBP2-type" evidence="10">
    <location>
        <begin position="1443"/>
        <end position="1472"/>
    </location>
</feature>
<dbReference type="SUPFAM" id="SSF50729">
    <property type="entry name" value="PH domain-like"/>
    <property type="match status" value="3"/>
</dbReference>
<comment type="caution">
    <text evidence="11">The sequence shown here is derived from an EMBL/GenBank/DDBJ whole genome shotgun (WGS) entry which is preliminary data.</text>
</comment>
<dbReference type="PROSITE" id="PS50196">
    <property type="entry name" value="RANBD1"/>
    <property type="match status" value="3"/>
</dbReference>
<feature type="region of interest" description="Disordered" evidence="8">
    <location>
        <begin position="1587"/>
        <end position="1626"/>
    </location>
</feature>
<dbReference type="SMART" id="SM00160">
    <property type="entry name" value="RanBD"/>
    <property type="match status" value="3"/>
</dbReference>
<proteinExistence type="predicted"/>
<feature type="compositionally biased region" description="Low complexity" evidence="8">
    <location>
        <begin position="1589"/>
        <end position="1606"/>
    </location>
</feature>
<dbReference type="InterPro" id="IPR000156">
    <property type="entry name" value="Ran_bind_dom"/>
</dbReference>
<dbReference type="FunFam" id="2.30.29.30:FF:000018">
    <property type="entry name" value="E3 SUMO-protein ligase RanBP2"/>
    <property type="match status" value="3"/>
</dbReference>
<dbReference type="InterPro" id="IPR011990">
    <property type="entry name" value="TPR-like_helical_dom_sf"/>
</dbReference>
<keyword evidence="12" id="KW-1185">Reference proteome</keyword>
<feature type="compositionally biased region" description="Polar residues" evidence="8">
    <location>
        <begin position="1029"/>
        <end position="1040"/>
    </location>
</feature>